<comment type="caution">
    <text evidence="1">The sequence shown here is derived from an EMBL/GenBank/DDBJ whole genome shotgun (WGS) entry which is preliminary data.</text>
</comment>
<sequence>MNGPTWGPSASRHFSPLDFLTNSYFRLSTTKIPRVGSTADFTPAVFKRLPRGIPDSLCAAPMRCSLSLRFL</sequence>
<evidence type="ECO:0000313" key="1">
    <source>
        <dbReference type="EMBL" id="GAP62672.1"/>
    </source>
</evidence>
<accession>A0A0M8K834</accession>
<proteinExistence type="predicted"/>
<gene>
    <name evidence="1" type="ORF">ARMA_1096</name>
</gene>
<name>A0A0M8K834_9CHLR</name>
<reference evidence="1 2" key="1">
    <citation type="journal article" date="2015" name="Genome Announc.">
        <title>Draft Genome Sequence of a Heterotrophic Facultative Anaerobic Thermophilic Bacterium, Ardenticatena maritima Strain 110ST.</title>
        <authorList>
            <person name="Kawaichi S."/>
            <person name="Yoshida T."/>
            <person name="Sako Y."/>
            <person name="Nakamura R."/>
        </authorList>
    </citation>
    <scope>NUCLEOTIDE SEQUENCE [LARGE SCALE GENOMIC DNA]</scope>
    <source>
        <strain evidence="1 2">110S</strain>
    </source>
</reference>
<organism evidence="1 2">
    <name type="scientific">Ardenticatena maritima</name>
    <dbReference type="NCBI Taxonomy" id="872965"/>
    <lineage>
        <taxon>Bacteria</taxon>
        <taxon>Bacillati</taxon>
        <taxon>Chloroflexota</taxon>
        <taxon>Ardenticatenia</taxon>
        <taxon>Ardenticatenales</taxon>
        <taxon>Ardenticatenaceae</taxon>
        <taxon>Ardenticatena</taxon>
    </lineage>
</organism>
<dbReference type="EMBL" id="BBZA01000073">
    <property type="protein sequence ID" value="GAP62672.1"/>
    <property type="molecule type" value="Genomic_DNA"/>
</dbReference>
<protein>
    <submittedName>
        <fullName evidence="1">Uncharacterized protein</fullName>
    </submittedName>
</protein>
<evidence type="ECO:0000313" key="2">
    <source>
        <dbReference type="Proteomes" id="UP000037784"/>
    </source>
</evidence>
<dbReference type="Proteomes" id="UP000037784">
    <property type="component" value="Unassembled WGS sequence"/>
</dbReference>
<keyword evidence="2" id="KW-1185">Reference proteome</keyword>
<dbReference type="AlphaFoldDB" id="A0A0M8K834"/>
<dbReference type="InParanoid" id="A0A0M8K834"/>
<reference evidence="2" key="2">
    <citation type="submission" date="2015-08" db="EMBL/GenBank/DDBJ databases">
        <title>Draft Genome Sequence of a Heterotrophic Facultative Anaerobic Bacterium Ardenticatena maritima Strain 110S.</title>
        <authorList>
            <person name="Kawaichi S."/>
            <person name="Yoshida T."/>
            <person name="Sako Y."/>
            <person name="Nakamura R."/>
        </authorList>
    </citation>
    <scope>NUCLEOTIDE SEQUENCE [LARGE SCALE GENOMIC DNA]</scope>
    <source>
        <strain evidence="2">110S</strain>
    </source>
</reference>